<feature type="region of interest" description="Disordered" evidence="5">
    <location>
        <begin position="129"/>
        <end position="162"/>
    </location>
</feature>
<keyword evidence="8" id="KW-1185">Reference proteome</keyword>
<evidence type="ECO:0000256" key="1">
    <source>
        <dbReference type="ARBA" id="ARBA00022448"/>
    </source>
</evidence>
<dbReference type="Pfam" id="PF01297">
    <property type="entry name" value="ZnuA"/>
    <property type="match status" value="1"/>
</dbReference>
<dbReference type="AlphaFoldDB" id="A0AAC9RNW4"/>
<dbReference type="SUPFAM" id="SSF53807">
    <property type="entry name" value="Helical backbone' metal receptor"/>
    <property type="match status" value="1"/>
</dbReference>
<reference evidence="7 8" key="1">
    <citation type="submission" date="2017-04" db="EMBL/GenBank/DDBJ databases">
        <authorList>
            <person name="Veseli I.A."/>
            <person name="Tang C."/>
            <person name="Pombert J.-F."/>
        </authorList>
    </citation>
    <scope>NUCLEOTIDE SEQUENCE [LARGE SCALE GENOMIC DNA]</scope>
    <source>
        <strain evidence="7 8">ATCC 700373</strain>
    </source>
</reference>
<dbReference type="GO" id="GO:0007155">
    <property type="term" value="P:cell adhesion"/>
    <property type="evidence" value="ECO:0007669"/>
    <property type="project" value="InterPro"/>
</dbReference>
<dbReference type="PANTHER" id="PTHR42953">
    <property type="entry name" value="HIGH-AFFINITY ZINC UPTAKE SYSTEM PROTEIN ZNUA-RELATED"/>
    <property type="match status" value="1"/>
</dbReference>
<dbReference type="PANTHER" id="PTHR42953:SF8">
    <property type="entry name" value="ZINT DOMAIN-CONTAINING PROTEIN"/>
    <property type="match status" value="1"/>
</dbReference>
<feature type="chain" id="PRO_5042215599" evidence="6">
    <location>
        <begin position="20"/>
        <end position="334"/>
    </location>
</feature>
<feature type="signal peptide" evidence="6">
    <location>
        <begin position="1"/>
        <end position="19"/>
    </location>
</feature>
<accession>A0AAC9RNW4</accession>
<dbReference type="Proteomes" id="UP000242864">
    <property type="component" value="Chromosome"/>
</dbReference>
<proteinExistence type="inferred from homology"/>
<name>A0AAC9RNW4_9STAP</name>
<dbReference type="InterPro" id="IPR006127">
    <property type="entry name" value="ZnuA-like"/>
</dbReference>
<evidence type="ECO:0000256" key="5">
    <source>
        <dbReference type="SAM" id="MobiDB-lite"/>
    </source>
</evidence>
<dbReference type="Gene3D" id="3.40.50.1980">
    <property type="entry name" value="Nitrogenase molybdenum iron protein domain"/>
    <property type="match status" value="2"/>
</dbReference>
<keyword evidence="2 6" id="KW-0732">Signal</keyword>
<dbReference type="KEGG" id="slz:B5P37_05000"/>
<dbReference type="GO" id="GO:0030001">
    <property type="term" value="P:metal ion transport"/>
    <property type="evidence" value="ECO:0007669"/>
    <property type="project" value="InterPro"/>
</dbReference>
<evidence type="ECO:0000256" key="4">
    <source>
        <dbReference type="SAM" id="Coils"/>
    </source>
</evidence>
<dbReference type="GO" id="GO:0046872">
    <property type="term" value="F:metal ion binding"/>
    <property type="evidence" value="ECO:0007669"/>
    <property type="project" value="InterPro"/>
</dbReference>
<evidence type="ECO:0000256" key="3">
    <source>
        <dbReference type="RuleBase" id="RU003512"/>
    </source>
</evidence>
<dbReference type="PRINTS" id="PR00690">
    <property type="entry name" value="ADHESNFAMILY"/>
</dbReference>
<keyword evidence="1 3" id="KW-0813">Transport</keyword>
<dbReference type="InterPro" id="IPR050492">
    <property type="entry name" value="Bact_metal-bind_prot9"/>
</dbReference>
<gene>
    <name evidence="7" type="ORF">B5P37_05000</name>
</gene>
<evidence type="ECO:0000313" key="7">
    <source>
        <dbReference type="EMBL" id="ARJ50721.1"/>
    </source>
</evidence>
<dbReference type="EMBL" id="CP020773">
    <property type="protein sequence ID" value="ARJ50721.1"/>
    <property type="molecule type" value="Genomic_DNA"/>
</dbReference>
<evidence type="ECO:0000256" key="6">
    <source>
        <dbReference type="SAM" id="SignalP"/>
    </source>
</evidence>
<dbReference type="InterPro" id="IPR006128">
    <property type="entry name" value="Lipoprotein_PsaA-like"/>
</dbReference>
<comment type="similarity">
    <text evidence="3">Belongs to the bacterial solute-binding protein 9 family.</text>
</comment>
<protein>
    <submittedName>
        <fullName evidence="7">ABC transporter substrate-binding protein</fullName>
    </submittedName>
</protein>
<dbReference type="InterPro" id="IPR006129">
    <property type="entry name" value="AdhesinB"/>
</dbReference>
<keyword evidence="4" id="KW-0175">Coiled coil</keyword>
<evidence type="ECO:0000313" key="8">
    <source>
        <dbReference type="Proteomes" id="UP000242864"/>
    </source>
</evidence>
<organism evidence="7 8">
    <name type="scientific">Staphylococcus lutrae</name>
    <dbReference type="NCBI Taxonomy" id="155085"/>
    <lineage>
        <taxon>Bacteria</taxon>
        <taxon>Bacillati</taxon>
        <taxon>Bacillota</taxon>
        <taxon>Bacilli</taxon>
        <taxon>Bacillales</taxon>
        <taxon>Staphylococcaceae</taxon>
        <taxon>Staphylococcus</taxon>
    </lineage>
</organism>
<dbReference type="PROSITE" id="PS51257">
    <property type="entry name" value="PROKAR_LIPOPROTEIN"/>
    <property type="match status" value="1"/>
</dbReference>
<sequence length="334" mass="37834">MKKVLKVLGTILLSSIILAACGNGNEKEKTSSKGQLKVTTTVFPLQSFVKQIGGEHVEVNSIYPKGADLHDFEPSQKDIVEASKADLFIYTGDDLDPVAEKIADAIKKDDHKLSLEDHIDKGVLIKDEHEHEHEHGEAGKKEDDHDHDHADHDEHGHRHGTYDPHVWLDPQLDEKFVTAIRDELIKRDPDHKKEYQENADKLLKDLEGIDKDLKAATKDHQGESVFISHESLGYLAKRYGFEQKGVQSLSAEDPSQKQLTEIVKEINDIDAKYILYEENVANKVTDTIRKETKAEPLKFNNMEAVTDDQAKDATYQSLMRENVKNIEKALTHKH</sequence>
<dbReference type="PRINTS" id="PR00691">
    <property type="entry name" value="ADHESINB"/>
</dbReference>
<feature type="coiled-coil region" evidence="4">
    <location>
        <begin position="192"/>
        <end position="219"/>
    </location>
</feature>
<evidence type="ECO:0000256" key="2">
    <source>
        <dbReference type="ARBA" id="ARBA00022729"/>
    </source>
</evidence>